<dbReference type="SUPFAM" id="SSF51182">
    <property type="entry name" value="RmlC-like cupins"/>
    <property type="match status" value="1"/>
</dbReference>
<name>A0ABT8SBZ3_9BURK</name>
<dbReference type="InterPro" id="IPR011051">
    <property type="entry name" value="RmlC_Cupin_sf"/>
</dbReference>
<dbReference type="InterPro" id="IPR013096">
    <property type="entry name" value="Cupin_2"/>
</dbReference>
<dbReference type="PANTHER" id="PTHR36440:SF1">
    <property type="entry name" value="PUTATIVE (AFU_ORTHOLOGUE AFUA_8G07350)-RELATED"/>
    <property type="match status" value="1"/>
</dbReference>
<accession>A0ABT8SBZ3</accession>
<sequence length="146" mass="15582">MSSDPIRAGQLEIRYLVDGSASGGLGVFELTVPPGSNVPPAHSHRDNEEFFYVVEGSITYSVDADTRQLQPGEWMSTPRGSVHGFRNEGTQTARALVVLTPDIGAQYFRDVAAVVNAGGPPDRAKLMEVMSRYGLKPAAPAQPSAP</sequence>
<evidence type="ECO:0000313" key="3">
    <source>
        <dbReference type="Proteomes" id="UP001169027"/>
    </source>
</evidence>
<gene>
    <name evidence="2" type="ORF">Q2T77_28655</name>
</gene>
<dbReference type="InterPro" id="IPR053146">
    <property type="entry name" value="QDO-like"/>
</dbReference>
<evidence type="ECO:0000259" key="1">
    <source>
        <dbReference type="Pfam" id="PF07883"/>
    </source>
</evidence>
<dbReference type="Pfam" id="PF07883">
    <property type="entry name" value="Cupin_2"/>
    <property type="match status" value="1"/>
</dbReference>
<dbReference type="PANTHER" id="PTHR36440">
    <property type="entry name" value="PUTATIVE (AFU_ORTHOLOGUE AFUA_8G07350)-RELATED"/>
    <property type="match status" value="1"/>
</dbReference>
<feature type="domain" description="Cupin type-2" evidence="1">
    <location>
        <begin position="29"/>
        <end position="98"/>
    </location>
</feature>
<protein>
    <submittedName>
        <fullName evidence="2">Cupin domain-containing protein</fullName>
    </submittedName>
</protein>
<dbReference type="RefSeq" id="WP_301814262.1">
    <property type="nucleotide sequence ID" value="NZ_JAUJZH010000026.1"/>
</dbReference>
<dbReference type="Proteomes" id="UP001169027">
    <property type="component" value="Unassembled WGS sequence"/>
</dbReference>
<reference evidence="2" key="1">
    <citation type="submission" date="2023-06" db="EMBL/GenBank/DDBJ databases">
        <authorList>
            <person name="Jiang Y."/>
            <person name="Liu Q."/>
        </authorList>
    </citation>
    <scope>NUCLEOTIDE SEQUENCE</scope>
    <source>
        <strain evidence="2">CGMCC 1.12090</strain>
    </source>
</reference>
<dbReference type="Gene3D" id="2.60.120.10">
    <property type="entry name" value="Jelly Rolls"/>
    <property type="match status" value="1"/>
</dbReference>
<organism evidence="2 3">
    <name type="scientific">Variovorax ginsengisoli</name>
    <dbReference type="NCBI Taxonomy" id="363844"/>
    <lineage>
        <taxon>Bacteria</taxon>
        <taxon>Pseudomonadati</taxon>
        <taxon>Pseudomonadota</taxon>
        <taxon>Betaproteobacteria</taxon>
        <taxon>Burkholderiales</taxon>
        <taxon>Comamonadaceae</taxon>
        <taxon>Variovorax</taxon>
    </lineage>
</organism>
<keyword evidence="3" id="KW-1185">Reference proteome</keyword>
<dbReference type="InterPro" id="IPR014710">
    <property type="entry name" value="RmlC-like_jellyroll"/>
</dbReference>
<proteinExistence type="predicted"/>
<comment type="caution">
    <text evidence="2">The sequence shown here is derived from an EMBL/GenBank/DDBJ whole genome shotgun (WGS) entry which is preliminary data.</text>
</comment>
<dbReference type="EMBL" id="JAUKVY010000026">
    <property type="protein sequence ID" value="MDO1536265.1"/>
    <property type="molecule type" value="Genomic_DNA"/>
</dbReference>
<evidence type="ECO:0000313" key="2">
    <source>
        <dbReference type="EMBL" id="MDO1536265.1"/>
    </source>
</evidence>